<name>A0A511N033_DEIC1</name>
<organism evidence="3 4">
    <name type="scientific">Deinococcus cellulosilyticus (strain DSM 18568 / NBRC 106333 / KACC 11606 / 5516J-15)</name>
    <dbReference type="NCBI Taxonomy" id="1223518"/>
    <lineage>
        <taxon>Bacteria</taxon>
        <taxon>Thermotogati</taxon>
        <taxon>Deinococcota</taxon>
        <taxon>Deinococci</taxon>
        <taxon>Deinococcales</taxon>
        <taxon>Deinococcaceae</taxon>
        <taxon>Deinococcus</taxon>
    </lineage>
</organism>
<reference evidence="3 4" key="1">
    <citation type="submission" date="2019-07" db="EMBL/GenBank/DDBJ databases">
        <title>Whole genome shotgun sequence of Deinococcus cellulosilyticus NBRC 106333.</title>
        <authorList>
            <person name="Hosoyama A."/>
            <person name="Uohara A."/>
            <person name="Ohji S."/>
            <person name="Ichikawa N."/>
        </authorList>
    </citation>
    <scope>NUCLEOTIDE SEQUENCE [LARGE SCALE GENOMIC DNA]</scope>
    <source>
        <strain evidence="3 4">NBRC 106333</strain>
    </source>
</reference>
<dbReference type="AlphaFoldDB" id="A0A511N033"/>
<accession>A0A511N033</accession>
<keyword evidence="4" id="KW-1185">Reference proteome</keyword>
<comment type="caution">
    <text evidence="3">The sequence shown here is derived from an EMBL/GenBank/DDBJ whole genome shotgun (WGS) entry which is preliminary data.</text>
</comment>
<keyword evidence="1" id="KW-0175">Coiled coil</keyword>
<sequence>MKKLLITLAFLVPASSFAQGTPPQNNSKTTLQELRREAWNLTLMSRMSAEDQEKFKTWQESAKQLRQKVQDLRIKALTAYNEALKAQNPPNEARLLAQKAVIDDRIALSRQMNDLRTTFQELARKYPFLVAQSHKQMKSHFGKEFLKQRMHFQKKHRPF</sequence>
<evidence type="ECO:0000313" key="3">
    <source>
        <dbReference type="EMBL" id="GEM45797.1"/>
    </source>
</evidence>
<evidence type="ECO:0000256" key="2">
    <source>
        <dbReference type="SAM" id="SignalP"/>
    </source>
</evidence>
<protein>
    <recommendedName>
        <fullName evidence="5">LTXXQ motif family protein</fullName>
    </recommendedName>
</protein>
<feature type="chain" id="PRO_5022077716" description="LTXXQ motif family protein" evidence="2">
    <location>
        <begin position="19"/>
        <end position="159"/>
    </location>
</feature>
<dbReference type="EMBL" id="BJXB01000005">
    <property type="protein sequence ID" value="GEM45797.1"/>
    <property type="molecule type" value="Genomic_DNA"/>
</dbReference>
<dbReference type="Proteomes" id="UP000321306">
    <property type="component" value="Unassembled WGS sequence"/>
</dbReference>
<dbReference type="OrthoDB" id="9853679at2"/>
<evidence type="ECO:0008006" key="5">
    <source>
        <dbReference type="Google" id="ProtNLM"/>
    </source>
</evidence>
<proteinExistence type="predicted"/>
<feature type="signal peptide" evidence="2">
    <location>
        <begin position="1"/>
        <end position="18"/>
    </location>
</feature>
<evidence type="ECO:0000256" key="1">
    <source>
        <dbReference type="SAM" id="Coils"/>
    </source>
</evidence>
<keyword evidence="2" id="KW-0732">Signal</keyword>
<gene>
    <name evidence="3" type="ORF">DC3_14320</name>
</gene>
<dbReference type="RefSeq" id="WP_146883411.1">
    <property type="nucleotide sequence ID" value="NZ_BJXB01000005.1"/>
</dbReference>
<feature type="coiled-coil region" evidence="1">
    <location>
        <begin position="55"/>
        <end position="82"/>
    </location>
</feature>
<evidence type="ECO:0000313" key="4">
    <source>
        <dbReference type="Proteomes" id="UP000321306"/>
    </source>
</evidence>